<dbReference type="PROSITE" id="PS00455">
    <property type="entry name" value="AMP_BINDING"/>
    <property type="match status" value="1"/>
</dbReference>
<evidence type="ECO:0000256" key="5">
    <source>
        <dbReference type="ARBA" id="ARBA00022840"/>
    </source>
</evidence>
<dbReference type="InterPro" id="IPR042099">
    <property type="entry name" value="ANL_N_sf"/>
</dbReference>
<feature type="region of interest" description="Disordered" evidence="8">
    <location>
        <begin position="1"/>
        <end position="32"/>
    </location>
</feature>
<feature type="domain" description="Acetyl-coenzyme A synthetase N-terminal" evidence="11">
    <location>
        <begin position="34"/>
        <end position="77"/>
    </location>
</feature>
<keyword evidence="3" id="KW-0436">Ligase</keyword>
<dbReference type="Gene3D" id="3.30.300.30">
    <property type="match status" value="1"/>
</dbReference>
<evidence type="ECO:0000256" key="4">
    <source>
        <dbReference type="ARBA" id="ARBA00022741"/>
    </source>
</evidence>
<dbReference type="Gene3D" id="3.40.50.12780">
    <property type="entry name" value="N-terminal domain of ligase-like"/>
    <property type="match status" value="1"/>
</dbReference>
<dbReference type="InterPro" id="IPR045851">
    <property type="entry name" value="AMP-bd_C_sf"/>
</dbReference>
<dbReference type="PANTHER" id="PTHR24095">
    <property type="entry name" value="ACETYL-COENZYME A SYNTHETASE"/>
    <property type="match status" value="1"/>
</dbReference>
<dbReference type="Pfam" id="PF00501">
    <property type="entry name" value="AMP-binding"/>
    <property type="match status" value="1"/>
</dbReference>
<dbReference type="GO" id="GO:0005524">
    <property type="term" value="F:ATP binding"/>
    <property type="evidence" value="ECO:0007669"/>
    <property type="project" value="UniProtKB-KW"/>
</dbReference>
<evidence type="ECO:0000256" key="1">
    <source>
        <dbReference type="ARBA" id="ARBA00006432"/>
    </source>
</evidence>
<dbReference type="Proteomes" id="UP000295560">
    <property type="component" value="Unassembled WGS sequence"/>
</dbReference>
<dbReference type="InterPro" id="IPR011904">
    <property type="entry name" value="Ac_CoA_lig"/>
</dbReference>
<comment type="similarity">
    <text evidence="1">Belongs to the ATP-dependent AMP-binding enzyme family.</text>
</comment>
<evidence type="ECO:0000259" key="11">
    <source>
        <dbReference type="Pfam" id="PF16177"/>
    </source>
</evidence>
<evidence type="ECO:0000256" key="7">
    <source>
        <dbReference type="NCBIfam" id="TIGR02188"/>
    </source>
</evidence>
<gene>
    <name evidence="12" type="ORF">EV378_5698</name>
</gene>
<dbReference type="GO" id="GO:0019427">
    <property type="term" value="P:acetyl-CoA biosynthetic process from acetate"/>
    <property type="evidence" value="ECO:0007669"/>
    <property type="project" value="UniProtKB-UniRule"/>
</dbReference>
<proteinExistence type="inferred from homology"/>
<dbReference type="InterPro" id="IPR032387">
    <property type="entry name" value="ACAS_N"/>
</dbReference>
<sequence>MSDQQGQAATRTYPPDPELSKSANARPEMKEQGLEEFWDEQAKQRISWFEDYDTVLEWNQPYAKWFVGGTLNACYNCVDRHVENGKGDKVALHAVPDDGPDSPDAQDITFSDLQRRVVAFANGLRKLGVGKGVPVGIYMQMIPDAVVAMLACARLGAPHTVVFGGFSGKAVAERCNDLECTVLVTQDEALRGGKSFPQKVNADEGLDGGPTSVEKVVVFRRTGGDVPMGDRDVYADELMSDVSDDPSECPCEPMDAEDLLFLLYTSGSTGKPKGVVHTTGGYLTGVTTTHNLVFDVKEDSVYWCAADIGWITGHSYIVYGPLSNGVTSVLYEGVPGYPDKDVWWKIVEKYGVTILYTSPTAIRSHIKWGPEHAQKHDLSTIRILGSVGEPINPEVWEWYHEHIGGGKAPVMDTWWQTETGHILITPLPGITTLKPGSAQQPFPGLEFEVRDDEGNALGANEPGNLVLTRPWPGMMRGLYKDDQRYRETYWSKYSDAYFAGDGAKFDDDGDLQLMGRIDDVTNVSGHRISTFEVESALVEHEKVAEAAVAARRDPDTGQAIVAFVSLKGGNEGDDELKQVLREHVAKQIGKLARPAELIFASDLPKTRSGKIMRRLLKNIAEGEELGDTSTLVDPTVVEDMKKQVGAK</sequence>
<comment type="caution">
    <text evidence="12">The sequence shown here is derived from an EMBL/GenBank/DDBJ whole genome shotgun (WGS) entry which is preliminary data.</text>
</comment>
<evidence type="ECO:0000313" key="12">
    <source>
        <dbReference type="EMBL" id="TCK21707.1"/>
    </source>
</evidence>
<feature type="compositionally biased region" description="Polar residues" evidence="8">
    <location>
        <begin position="1"/>
        <end position="10"/>
    </location>
</feature>
<dbReference type="GO" id="GO:0005829">
    <property type="term" value="C:cytosol"/>
    <property type="evidence" value="ECO:0007669"/>
    <property type="project" value="TreeGrafter"/>
</dbReference>
<reference evidence="12 13" key="1">
    <citation type="submission" date="2019-03" db="EMBL/GenBank/DDBJ databases">
        <title>Sequencing the genomes of 1000 actinobacteria strains.</title>
        <authorList>
            <person name="Klenk H.-P."/>
        </authorList>
    </citation>
    <scope>NUCLEOTIDE SEQUENCE [LARGE SCALE GENOMIC DNA]</scope>
    <source>
        <strain evidence="12 13">DSM 44969</strain>
    </source>
</reference>
<dbReference type="Pfam" id="PF13193">
    <property type="entry name" value="AMP-binding_C"/>
    <property type="match status" value="1"/>
</dbReference>
<feature type="domain" description="AMP-binding enzyme C-terminal" evidence="10">
    <location>
        <begin position="532"/>
        <end position="610"/>
    </location>
</feature>
<dbReference type="AlphaFoldDB" id="A0A4R1HHK6"/>
<evidence type="ECO:0000259" key="9">
    <source>
        <dbReference type="Pfam" id="PF00501"/>
    </source>
</evidence>
<evidence type="ECO:0000256" key="8">
    <source>
        <dbReference type="SAM" id="MobiDB-lite"/>
    </source>
</evidence>
<keyword evidence="13" id="KW-1185">Reference proteome</keyword>
<dbReference type="PANTHER" id="PTHR24095:SF14">
    <property type="entry name" value="ACETYL-COENZYME A SYNTHETASE 1"/>
    <property type="match status" value="1"/>
</dbReference>
<organism evidence="12 13">
    <name type="scientific">Pseudonocardia endophytica</name>
    <dbReference type="NCBI Taxonomy" id="401976"/>
    <lineage>
        <taxon>Bacteria</taxon>
        <taxon>Bacillati</taxon>
        <taxon>Actinomycetota</taxon>
        <taxon>Actinomycetes</taxon>
        <taxon>Pseudonocardiales</taxon>
        <taxon>Pseudonocardiaceae</taxon>
        <taxon>Pseudonocardia</taxon>
    </lineage>
</organism>
<name>A0A4R1HHK6_PSEEN</name>
<dbReference type="SUPFAM" id="SSF56801">
    <property type="entry name" value="Acetyl-CoA synthetase-like"/>
    <property type="match status" value="1"/>
</dbReference>
<evidence type="ECO:0000256" key="6">
    <source>
        <dbReference type="ARBA" id="ARBA00022990"/>
    </source>
</evidence>
<dbReference type="NCBIfam" id="NF001208">
    <property type="entry name" value="PRK00174.1"/>
    <property type="match status" value="1"/>
</dbReference>
<dbReference type="CDD" id="cd05966">
    <property type="entry name" value="ACS"/>
    <property type="match status" value="1"/>
</dbReference>
<dbReference type="InterPro" id="IPR025110">
    <property type="entry name" value="AMP-bd_C"/>
</dbReference>
<dbReference type="Pfam" id="PF16177">
    <property type="entry name" value="ACAS_N"/>
    <property type="match status" value="1"/>
</dbReference>
<evidence type="ECO:0000256" key="3">
    <source>
        <dbReference type="ARBA" id="ARBA00022598"/>
    </source>
</evidence>
<dbReference type="EC" id="6.2.1.1" evidence="2 7"/>
<dbReference type="RefSeq" id="WP_243653805.1">
    <property type="nucleotide sequence ID" value="NZ_SMFZ01000002.1"/>
</dbReference>
<dbReference type="FunFam" id="3.40.50.12780:FF:000001">
    <property type="entry name" value="Acetyl-coenzyme A synthetase"/>
    <property type="match status" value="1"/>
</dbReference>
<dbReference type="NCBIfam" id="TIGR02188">
    <property type="entry name" value="Ac_CoA_lig_AcsA"/>
    <property type="match status" value="1"/>
</dbReference>
<accession>A0A4R1HHK6</accession>
<evidence type="ECO:0000313" key="13">
    <source>
        <dbReference type="Proteomes" id="UP000295560"/>
    </source>
</evidence>
<evidence type="ECO:0000259" key="10">
    <source>
        <dbReference type="Pfam" id="PF13193"/>
    </source>
</evidence>
<dbReference type="InterPro" id="IPR000873">
    <property type="entry name" value="AMP-dep_synth/lig_dom"/>
</dbReference>
<dbReference type="GO" id="GO:0003987">
    <property type="term" value="F:acetate-CoA ligase activity"/>
    <property type="evidence" value="ECO:0007669"/>
    <property type="project" value="UniProtKB-UniRule"/>
</dbReference>
<dbReference type="InterPro" id="IPR020845">
    <property type="entry name" value="AMP-binding_CS"/>
</dbReference>
<keyword evidence="4" id="KW-0547">Nucleotide-binding</keyword>
<dbReference type="GO" id="GO:0016208">
    <property type="term" value="F:AMP binding"/>
    <property type="evidence" value="ECO:0007669"/>
    <property type="project" value="InterPro"/>
</dbReference>
<protein>
    <recommendedName>
        <fullName evidence="2 7">Acetate--CoA ligase</fullName>
        <ecNumber evidence="2 7">6.2.1.1</ecNumber>
    </recommendedName>
</protein>
<evidence type="ECO:0000256" key="2">
    <source>
        <dbReference type="ARBA" id="ARBA00013275"/>
    </source>
</evidence>
<dbReference type="EMBL" id="SMFZ01000002">
    <property type="protein sequence ID" value="TCK21707.1"/>
    <property type="molecule type" value="Genomic_DNA"/>
</dbReference>
<keyword evidence="6" id="KW-0007">Acetylation</keyword>
<keyword evidence="5" id="KW-0067">ATP-binding</keyword>
<feature type="domain" description="AMP-dependent synthetase/ligase" evidence="9">
    <location>
        <begin position="84"/>
        <end position="479"/>
    </location>
</feature>